<evidence type="ECO:0000256" key="8">
    <source>
        <dbReference type="ARBA" id="ARBA00023163"/>
    </source>
</evidence>
<dbReference type="EMBL" id="ML978134">
    <property type="protein sequence ID" value="KAF2094645.1"/>
    <property type="molecule type" value="Genomic_DNA"/>
</dbReference>
<evidence type="ECO:0000259" key="12">
    <source>
        <dbReference type="PROSITE" id="PS50048"/>
    </source>
</evidence>
<dbReference type="CDD" id="cd12148">
    <property type="entry name" value="fungal_TF_MHR"/>
    <property type="match status" value="1"/>
</dbReference>
<keyword evidence="5" id="KW-0560">Oxidoreductase</keyword>
<dbReference type="InterPro" id="IPR001138">
    <property type="entry name" value="Zn2Cys6_DnaBD"/>
</dbReference>
<keyword evidence="3" id="KW-0274">FAD</keyword>
<protein>
    <submittedName>
        <fullName evidence="13">FAD/NAD(P)-binding domain-containing protein</fullName>
    </submittedName>
</protein>
<keyword evidence="11" id="KW-0472">Membrane</keyword>
<dbReference type="SMART" id="SM00906">
    <property type="entry name" value="Fungal_trans"/>
    <property type="match status" value="1"/>
</dbReference>
<keyword evidence="1" id="KW-0285">Flavoprotein</keyword>
<evidence type="ECO:0000256" key="6">
    <source>
        <dbReference type="ARBA" id="ARBA00023015"/>
    </source>
</evidence>
<comment type="caution">
    <text evidence="13">The sequence shown here is derived from an EMBL/GenBank/DDBJ whole genome shotgun (WGS) entry which is preliminary data.</text>
</comment>
<keyword evidence="9" id="KW-0539">Nucleus</keyword>
<dbReference type="AlphaFoldDB" id="A0A9P4M2K8"/>
<evidence type="ECO:0000256" key="4">
    <source>
        <dbReference type="ARBA" id="ARBA00022833"/>
    </source>
</evidence>
<dbReference type="CDD" id="cd00067">
    <property type="entry name" value="GAL4"/>
    <property type="match status" value="1"/>
</dbReference>
<evidence type="ECO:0000256" key="1">
    <source>
        <dbReference type="ARBA" id="ARBA00022630"/>
    </source>
</evidence>
<name>A0A9P4M2K8_9PEZI</name>
<organism evidence="13 14">
    <name type="scientific">Rhizodiscina lignyota</name>
    <dbReference type="NCBI Taxonomy" id="1504668"/>
    <lineage>
        <taxon>Eukaryota</taxon>
        <taxon>Fungi</taxon>
        <taxon>Dikarya</taxon>
        <taxon>Ascomycota</taxon>
        <taxon>Pezizomycotina</taxon>
        <taxon>Dothideomycetes</taxon>
        <taxon>Pleosporomycetidae</taxon>
        <taxon>Aulographales</taxon>
        <taxon>Rhizodiscinaceae</taxon>
        <taxon>Rhizodiscina</taxon>
    </lineage>
</organism>
<dbReference type="PANTHER" id="PTHR31944:SF129">
    <property type="entry name" value="ASPYRIDONES CLUSTER REGULATOR APDR-RELATED"/>
    <property type="match status" value="1"/>
</dbReference>
<feature type="compositionally biased region" description="Polar residues" evidence="10">
    <location>
        <begin position="50"/>
        <end position="66"/>
    </location>
</feature>
<dbReference type="InterPro" id="IPR036188">
    <property type="entry name" value="FAD/NAD-bd_sf"/>
</dbReference>
<dbReference type="Proteomes" id="UP000799772">
    <property type="component" value="Unassembled WGS sequence"/>
</dbReference>
<dbReference type="PRINTS" id="PR00420">
    <property type="entry name" value="RNGMNOXGNASE"/>
</dbReference>
<dbReference type="PROSITE" id="PS00463">
    <property type="entry name" value="ZN2_CY6_FUNGAL_1"/>
    <property type="match status" value="1"/>
</dbReference>
<dbReference type="SUPFAM" id="SSF51905">
    <property type="entry name" value="FAD/NAD(P)-binding domain"/>
    <property type="match status" value="1"/>
</dbReference>
<reference evidence="13" key="1">
    <citation type="journal article" date="2020" name="Stud. Mycol.">
        <title>101 Dothideomycetes genomes: a test case for predicting lifestyles and emergence of pathogens.</title>
        <authorList>
            <person name="Haridas S."/>
            <person name="Albert R."/>
            <person name="Binder M."/>
            <person name="Bloem J."/>
            <person name="Labutti K."/>
            <person name="Salamov A."/>
            <person name="Andreopoulos B."/>
            <person name="Baker S."/>
            <person name="Barry K."/>
            <person name="Bills G."/>
            <person name="Bluhm B."/>
            <person name="Cannon C."/>
            <person name="Castanera R."/>
            <person name="Culley D."/>
            <person name="Daum C."/>
            <person name="Ezra D."/>
            <person name="Gonzalez J."/>
            <person name="Henrissat B."/>
            <person name="Kuo A."/>
            <person name="Liang C."/>
            <person name="Lipzen A."/>
            <person name="Lutzoni F."/>
            <person name="Magnuson J."/>
            <person name="Mondo S."/>
            <person name="Nolan M."/>
            <person name="Ohm R."/>
            <person name="Pangilinan J."/>
            <person name="Park H.-J."/>
            <person name="Ramirez L."/>
            <person name="Alfaro M."/>
            <person name="Sun H."/>
            <person name="Tritt A."/>
            <person name="Yoshinaga Y."/>
            <person name="Zwiers L.-H."/>
            <person name="Turgeon B."/>
            <person name="Goodwin S."/>
            <person name="Spatafora J."/>
            <person name="Crous P."/>
            <person name="Grigoriev I."/>
        </authorList>
    </citation>
    <scope>NUCLEOTIDE SEQUENCE</scope>
    <source>
        <strain evidence="13">CBS 133067</strain>
    </source>
</reference>
<feature type="domain" description="Zn(2)-C6 fungal-type" evidence="12">
    <location>
        <begin position="14"/>
        <end position="43"/>
    </location>
</feature>
<dbReference type="SUPFAM" id="SSF57701">
    <property type="entry name" value="Zn2/Cys6 DNA-binding domain"/>
    <property type="match status" value="1"/>
</dbReference>
<keyword evidence="6" id="KW-0805">Transcription regulation</keyword>
<proteinExistence type="predicted"/>
<dbReference type="PANTHER" id="PTHR31944">
    <property type="entry name" value="HEME-RESPONSIVE ZINC FINGER TRANSCRIPTION FACTOR HAP1"/>
    <property type="match status" value="1"/>
</dbReference>
<dbReference type="SMART" id="SM00066">
    <property type="entry name" value="GAL4"/>
    <property type="match status" value="1"/>
</dbReference>
<feature type="region of interest" description="Disordered" evidence="10">
    <location>
        <begin position="50"/>
        <end position="88"/>
    </location>
</feature>
<dbReference type="Pfam" id="PF01494">
    <property type="entry name" value="FAD_binding_3"/>
    <property type="match status" value="1"/>
</dbReference>
<keyword evidence="11" id="KW-0812">Transmembrane</keyword>
<dbReference type="Gene3D" id="3.50.50.60">
    <property type="entry name" value="FAD/NAD(P)-binding domain"/>
    <property type="match status" value="1"/>
</dbReference>
<keyword evidence="8" id="KW-0804">Transcription</keyword>
<dbReference type="Pfam" id="PF04082">
    <property type="entry name" value="Fungal_trans"/>
    <property type="match status" value="1"/>
</dbReference>
<dbReference type="InterPro" id="IPR051430">
    <property type="entry name" value="Fungal_TF_Env_Response"/>
</dbReference>
<dbReference type="Pfam" id="PF00172">
    <property type="entry name" value="Zn_clus"/>
    <property type="match status" value="1"/>
</dbReference>
<evidence type="ECO:0000256" key="9">
    <source>
        <dbReference type="ARBA" id="ARBA00023242"/>
    </source>
</evidence>
<gene>
    <name evidence="13" type="ORF">NA57DRAFT_80443</name>
</gene>
<dbReference type="InterPro" id="IPR007219">
    <property type="entry name" value="XnlR_reg_dom"/>
</dbReference>
<evidence type="ECO:0000313" key="13">
    <source>
        <dbReference type="EMBL" id="KAF2094645.1"/>
    </source>
</evidence>
<evidence type="ECO:0000256" key="5">
    <source>
        <dbReference type="ARBA" id="ARBA00023002"/>
    </source>
</evidence>
<dbReference type="GO" id="GO:0000978">
    <property type="term" value="F:RNA polymerase II cis-regulatory region sequence-specific DNA binding"/>
    <property type="evidence" value="ECO:0007669"/>
    <property type="project" value="TreeGrafter"/>
</dbReference>
<dbReference type="GO" id="GO:0006351">
    <property type="term" value="P:DNA-templated transcription"/>
    <property type="evidence" value="ECO:0007669"/>
    <property type="project" value="InterPro"/>
</dbReference>
<keyword evidence="4" id="KW-0862">Zinc</keyword>
<dbReference type="PROSITE" id="PS50048">
    <property type="entry name" value="ZN2_CY6_FUNGAL_2"/>
    <property type="match status" value="1"/>
</dbReference>
<dbReference type="OrthoDB" id="4337792at2759"/>
<keyword evidence="2" id="KW-0479">Metal-binding</keyword>
<dbReference type="GO" id="GO:0071949">
    <property type="term" value="F:FAD binding"/>
    <property type="evidence" value="ECO:0007669"/>
    <property type="project" value="InterPro"/>
</dbReference>
<dbReference type="GO" id="GO:0008270">
    <property type="term" value="F:zinc ion binding"/>
    <property type="evidence" value="ECO:0007669"/>
    <property type="project" value="InterPro"/>
</dbReference>
<dbReference type="GO" id="GO:0001228">
    <property type="term" value="F:DNA-binding transcription activator activity, RNA polymerase II-specific"/>
    <property type="evidence" value="ECO:0007669"/>
    <property type="project" value="TreeGrafter"/>
</dbReference>
<evidence type="ECO:0000256" key="11">
    <source>
        <dbReference type="SAM" id="Phobius"/>
    </source>
</evidence>
<accession>A0A9P4M2K8</accession>
<dbReference type="InterPro" id="IPR002938">
    <property type="entry name" value="FAD-bd"/>
</dbReference>
<keyword evidence="11" id="KW-1133">Transmembrane helix</keyword>
<dbReference type="GO" id="GO:0016491">
    <property type="term" value="F:oxidoreductase activity"/>
    <property type="evidence" value="ECO:0007669"/>
    <property type="project" value="UniProtKB-KW"/>
</dbReference>
<keyword evidence="7" id="KW-0238">DNA-binding</keyword>
<keyword evidence="14" id="KW-1185">Reference proteome</keyword>
<evidence type="ECO:0000313" key="14">
    <source>
        <dbReference type="Proteomes" id="UP000799772"/>
    </source>
</evidence>
<feature type="transmembrane region" description="Helical" evidence="11">
    <location>
        <begin position="1117"/>
        <end position="1138"/>
    </location>
</feature>
<dbReference type="InterPro" id="IPR036864">
    <property type="entry name" value="Zn2-C6_fun-type_DNA-bd_sf"/>
</dbReference>
<evidence type="ECO:0000256" key="7">
    <source>
        <dbReference type="ARBA" id="ARBA00023125"/>
    </source>
</evidence>
<evidence type="ECO:0000256" key="3">
    <source>
        <dbReference type="ARBA" id="ARBA00022827"/>
    </source>
</evidence>
<evidence type="ECO:0000256" key="10">
    <source>
        <dbReference type="SAM" id="MobiDB-lite"/>
    </source>
</evidence>
<feature type="compositionally biased region" description="Polar residues" evidence="10">
    <location>
        <begin position="74"/>
        <end position="84"/>
    </location>
</feature>
<dbReference type="GO" id="GO:0005634">
    <property type="term" value="C:nucleus"/>
    <property type="evidence" value="ECO:0007669"/>
    <property type="project" value="TreeGrafter"/>
</dbReference>
<dbReference type="Gene3D" id="4.10.240.10">
    <property type="entry name" value="Zn(2)-C6 fungal-type DNA-binding domain"/>
    <property type="match status" value="1"/>
</dbReference>
<sequence>MERQPVRRRRPALSCIGCRRRKIKCDRNDPCAHCVSTRTQCIYSNGSHVRQQPQQANSGDSITSPSVHAPSPLPRTQQVSTNGSIAEYGSHPSVTVAAPAPIGVQNATPSSLGRDDIQRPNLVHDVEPDLRNVPQRAQRLADTSASNPIHELFENGRDILARQSGLQDSQIMLYKTRILRWSHWMGTAPEFATIIAFCIHAIGNRKGDSFQGTEAETLVVQVRDLLQKCKGIARTIKMARPGRNLSYPEFNLAPPSREVADTMTTLYFRSFESTHRILHAPTFWTEYQRYWDQPETASTSLRLKIFLVIAIGSSLSQHGETNSEFGNTVHQWVYAAQTWLSGPLEKDRLTLTGIQIHCLTILVREIFSIGGDMVWVAMGSLIHTAMQIGLHRDPNHLPPMSILQGEQRRRLWATIIEMTVQSSLDSALPPRISFDEFDIEPPSNINDDEIDEATTVLQPHPKANYTSTSLQLILLDSLPTRLRIVQLLNGLHSEISYPNVLALTSEITDACQAYSKFMVANKDSGVTPFHRNTLDHLVRRFMVPLHSAFASKARTNPLFYYSRKVSLDSALAIASPEPDEHFSRLMSIGGGGIFREGFICAFIAIGIELIAQAEAQRADGTLHRNTQYRELLKQVLKDLISLSAERIRQGETNIKSHLFLSVILAHAEAIEAGSPCELKIAESAKDSLQFCHDILKARASIASLPSPNDADLPSTGLDSGPDGFGWDSDLEFFLPEVMTRMKVLISGGGIAGNALAFWLSKLGHDVTVVEWFSSLRATGLQLDLRGHGIEVMRRMGLEQAFRTKMAPEQGMQIVDNSGRRRAYFPANKSGKGLQAFTTDFEIMRGDLCRLIYEATKDRTKYVFGTSVESFEEKNDSVEVRFTDGKTDHFDLVVGADGQGSRTRKMMLGSDTADGFKSLGYYMGYFTFRRPAKAGEEYIATWHLASGRRFMMTRRHSPDEVQVYLGCKADSGRLANAPRGDVDAEKECLAEVFQGAGWETEELLEALKISKDFYCERLGLVKLDSWSRGRVTLVGDAAYCPSVMTGMGTTSAMVGAYILAGEIGKHCGHAAKDGTKDGLPAALEAYERKFRPFMNQVQKGVSEDAGSMMPSTAYGVAIWNYVFGVVSFLRLNVIGKWFLREGVKGWDLPDYEEMLRD</sequence>
<evidence type="ECO:0000256" key="2">
    <source>
        <dbReference type="ARBA" id="ARBA00022723"/>
    </source>
</evidence>